<sequence>MPSPFLLRNLAIAKPRQGKWFWRVVLTLIGVALLWVAATPVWQWLRVLDWVETPAVLRSVSTVEERGENSTWRRVVASYEYEWDGQQYTGTRVLLPTLKGPFDRRDRRKSVELEGVKQAGGATVCYVNPRSPSEAVLDRSLRVEDLAMGLSFLMIGAGARLVFTYHSRKWQAGIDPALQEKHPGEPWLWNADWRSGRLRSERRFNLGELFGGGLAIGGFTAAFLCIRAFGDSESNLLFWVTAVFCLLSALFAYGILMSLLRWARFGDAVFRMAGPSGVVGGKLVGEVLGPRSLLDADEGTLRLFCTKTTIRKDRETRERDEVSWECELTVTPKRDAGRVVLPVDFTIPSSAESTSRSEDRLVTWRLMARAKLAGPDFAESFVVPVFLTEDSQDGVVVEEPPEPDAFDETSTLDEILVAEGIRVDPLGGSAVRYVAPAGRSRGYAWSTTLWALGWNGVLGGIGYAIYTHADWGATLFWIVAAIACWILLLFGPLLVVAALDGWLHSEELTIDDERWTTRIGWWGLPKWRTEFLAGNIRRIVVKHSKGGSVRVGNGPEKKSPGANDLFAEVAGAKLPRTLLRRVKSRRGSALLGEEIRRRAGVEEPLVTVDEFAELKAKLQERREEGG</sequence>
<keyword evidence="1" id="KW-1133">Transmembrane helix</keyword>
<dbReference type="OrthoDB" id="228317at2"/>
<dbReference type="AlphaFoldDB" id="A0A518DDM0"/>
<dbReference type="EMBL" id="CP036291">
    <property type="protein sequence ID" value="QDU89546.1"/>
    <property type="molecule type" value="Genomic_DNA"/>
</dbReference>
<feature type="transmembrane region" description="Helical" evidence="1">
    <location>
        <begin position="209"/>
        <end position="230"/>
    </location>
</feature>
<feature type="transmembrane region" description="Helical" evidence="1">
    <location>
        <begin position="475"/>
        <end position="499"/>
    </location>
</feature>
<keyword evidence="1" id="KW-0472">Membrane</keyword>
<dbReference type="Pfam" id="PF12158">
    <property type="entry name" value="DUF3592"/>
    <property type="match status" value="1"/>
</dbReference>
<keyword evidence="1" id="KW-0812">Transmembrane</keyword>
<reference evidence="3 4" key="1">
    <citation type="submission" date="2019-02" db="EMBL/GenBank/DDBJ databases">
        <title>Deep-cultivation of Planctomycetes and their phenomic and genomic characterization uncovers novel biology.</title>
        <authorList>
            <person name="Wiegand S."/>
            <person name="Jogler M."/>
            <person name="Boedeker C."/>
            <person name="Pinto D."/>
            <person name="Vollmers J."/>
            <person name="Rivas-Marin E."/>
            <person name="Kohn T."/>
            <person name="Peeters S.H."/>
            <person name="Heuer A."/>
            <person name="Rast P."/>
            <person name="Oberbeckmann S."/>
            <person name="Bunk B."/>
            <person name="Jeske O."/>
            <person name="Meyerdierks A."/>
            <person name="Storesund J.E."/>
            <person name="Kallscheuer N."/>
            <person name="Luecker S."/>
            <person name="Lage O.M."/>
            <person name="Pohl T."/>
            <person name="Merkel B.J."/>
            <person name="Hornburger P."/>
            <person name="Mueller R.-W."/>
            <person name="Bruemmer F."/>
            <person name="Labrenz M."/>
            <person name="Spormann A.M."/>
            <person name="Op den Camp H."/>
            <person name="Overmann J."/>
            <person name="Amann R."/>
            <person name="Jetten M.S.M."/>
            <person name="Mascher T."/>
            <person name="Medema M.H."/>
            <person name="Devos D.P."/>
            <person name="Kaster A.-K."/>
            <person name="Ovreas L."/>
            <person name="Rohde M."/>
            <person name="Galperin M.Y."/>
            <person name="Jogler C."/>
        </authorList>
    </citation>
    <scope>NUCLEOTIDE SEQUENCE [LARGE SCALE GENOMIC DNA]</scope>
    <source>
        <strain evidence="3 4">Pla175</strain>
    </source>
</reference>
<feature type="transmembrane region" description="Helical" evidence="1">
    <location>
        <begin position="449"/>
        <end position="469"/>
    </location>
</feature>
<dbReference type="InterPro" id="IPR021994">
    <property type="entry name" value="DUF3592"/>
</dbReference>
<accession>A0A518DDM0</accession>
<feature type="transmembrane region" description="Helical" evidence="1">
    <location>
        <begin position="236"/>
        <end position="256"/>
    </location>
</feature>
<evidence type="ECO:0000259" key="2">
    <source>
        <dbReference type="Pfam" id="PF12158"/>
    </source>
</evidence>
<name>A0A518DDM0_9BACT</name>
<evidence type="ECO:0000313" key="3">
    <source>
        <dbReference type="EMBL" id="QDU89546.1"/>
    </source>
</evidence>
<evidence type="ECO:0000256" key="1">
    <source>
        <dbReference type="SAM" id="Phobius"/>
    </source>
</evidence>
<proteinExistence type="predicted"/>
<feature type="transmembrane region" description="Helical" evidence="1">
    <location>
        <begin position="20"/>
        <end position="42"/>
    </location>
</feature>
<feature type="domain" description="DUF3592" evidence="2">
    <location>
        <begin position="54"/>
        <end position="141"/>
    </location>
</feature>
<dbReference type="Proteomes" id="UP000317429">
    <property type="component" value="Chromosome"/>
</dbReference>
<evidence type="ECO:0000313" key="4">
    <source>
        <dbReference type="Proteomes" id="UP000317429"/>
    </source>
</evidence>
<keyword evidence="4" id="KW-1185">Reference proteome</keyword>
<organism evidence="3 4">
    <name type="scientific">Pirellulimonas nuda</name>
    <dbReference type="NCBI Taxonomy" id="2528009"/>
    <lineage>
        <taxon>Bacteria</taxon>
        <taxon>Pseudomonadati</taxon>
        <taxon>Planctomycetota</taxon>
        <taxon>Planctomycetia</taxon>
        <taxon>Pirellulales</taxon>
        <taxon>Lacipirellulaceae</taxon>
        <taxon>Pirellulimonas</taxon>
    </lineage>
</organism>
<protein>
    <recommendedName>
        <fullName evidence="2">DUF3592 domain-containing protein</fullName>
    </recommendedName>
</protein>
<gene>
    <name evidence="3" type="ORF">Pla175_29380</name>
</gene>
<dbReference type="KEGG" id="pnd:Pla175_29380"/>
<feature type="transmembrane region" description="Helical" evidence="1">
    <location>
        <begin position="146"/>
        <end position="163"/>
    </location>
</feature>